<comment type="similarity">
    <text evidence="1">Belongs to the helicase family. RecQ subfamily.</text>
</comment>
<dbReference type="PANTHER" id="PTHR13710:SF105">
    <property type="entry name" value="ATP-DEPENDENT DNA HELICASE Q1"/>
    <property type="match status" value="1"/>
</dbReference>
<comment type="catalytic activity">
    <reaction evidence="8">
        <text>Couples ATP hydrolysis with the unwinding of duplex DNA by translocating in the 3'-5' direction.</text>
        <dbReference type="EC" id="5.6.2.4"/>
    </reaction>
</comment>
<evidence type="ECO:0000256" key="2">
    <source>
        <dbReference type="ARBA" id="ARBA00022741"/>
    </source>
</evidence>
<evidence type="ECO:0000259" key="10">
    <source>
        <dbReference type="PROSITE" id="PS51192"/>
    </source>
</evidence>
<dbReference type="PROSITE" id="PS51194">
    <property type="entry name" value="HELICASE_CTER"/>
    <property type="match status" value="1"/>
</dbReference>
<feature type="domain" description="Helicase C-terminal" evidence="11">
    <location>
        <begin position="261"/>
        <end position="426"/>
    </location>
</feature>
<evidence type="ECO:0000256" key="6">
    <source>
        <dbReference type="ARBA" id="ARBA00023125"/>
    </source>
</evidence>
<keyword evidence="3" id="KW-0378">Hydrolase</keyword>
<dbReference type="Proteomes" id="UP000323819">
    <property type="component" value="Unassembled WGS sequence"/>
</dbReference>
<gene>
    <name evidence="12" type="ORF">FXF03_01870</name>
</gene>
<evidence type="ECO:0000256" key="5">
    <source>
        <dbReference type="ARBA" id="ARBA00022840"/>
    </source>
</evidence>
<dbReference type="RefSeq" id="WP_148521508.1">
    <property type="nucleotide sequence ID" value="NZ_JAWWVO010000009.1"/>
</dbReference>
<evidence type="ECO:0000256" key="3">
    <source>
        <dbReference type="ARBA" id="ARBA00022801"/>
    </source>
</evidence>
<dbReference type="CDD" id="cd17920">
    <property type="entry name" value="DEXHc_RecQ"/>
    <property type="match status" value="1"/>
</dbReference>
<dbReference type="InterPro" id="IPR001650">
    <property type="entry name" value="Helicase_C-like"/>
</dbReference>
<dbReference type="SMART" id="SM00487">
    <property type="entry name" value="DEXDc"/>
    <property type="match status" value="1"/>
</dbReference>
<dbReference type="EMBL" id="VSIJ01000005">
    <property type="protein sequence ID" value="TXX67347.1"/>
    <property type="molecule type" value="Genomic_DNA"/>
</dbReference>
<evidence type="ECO:0000259" key="11">
    <source>
        <dbReference type="PROSITE" id="PS51194"/>
    </source>
</evidence>
<dbReference type="InterPro" id="IPR014001">
    <property type="entry name" value="Helicase_ATP-bd"/>
</dbReference>
<dbReference type="InterPro" id="IPR027417">
    <property type="entry name" value="P-loop_NTPase"/>
</dbReference>
<dbReference type="Pfam" id="PF00271">
    <property type="entry name" value="Helicase_C"/>
    <property type="match status" value="1"/>
</dbReference>
<organism evidence="12 13">
    <name type="scientific">Vibrio cholerae</name>
    <dbReference type="NCBI Taxonomy" id="666"/>
    <lineage>
        <taxon>Bacteria</taxon>
        <taxon>Pseudomonadati</taxon>
        <taxon>Pseudomonadota</taxon>
        <taxon>Gammaproteobacteria</taxon>
        <taxon>Vibrionales</taxon>
        <taxon>Vibrionaceae</taxon>
        <taxon>Vibrio</taxon>
    </lineage>
</organism>
<dbReference type="GO" id="GO:0005524">
    <property type="term" value="F:ATP binding"/>
    <property type="evidence" value="ECO:0007669"/>
    <property type="project" value="UniProtKB-KW"/>
</dbReference>
<keyword evidence="5" id="KW-0067">ATP-binding</keyword>
<dbReference type="InterPro" id="IPR011545">
    <property type="entry name" value="DEAD/DEAH_box_helicase_dom"/>
</dbReference>
<protein>
    <recommendedName>
        <fullName evidence="9">DNA 3'-5' helicase</fullName>
        <ecNumber evidence="9">5.6.2.4</ecNumber>
    </recommendedName>
</protein>
<accession>A0ABD7SR85</accession>
<evidence type="ECO:0000256" key="9">
    <source>
        <dbReference type="ARBA" id="ARBA00034808"/>
    </source>
</evidence>
<evidence type="ECO:0000256" key="1">
    <source>
        <dbReference type="ARBA" id="ARBA00005446"/>
    </source>
</evidence>
<dbReference type="NCBIfam" id="TIGR00614">
    <property type="entry name" value="recQ_fam"/>
    <property type="match status" value="1"/>
</dbReference>
<reference evidence="12 13" key="1">
    <citation type="submission" date="2019-06" db="EMBL/GenBank/DDBJ databases">
        <title>Vibrio cholerae phylogeny based on whole-genome sequencing reveals genetic diversity and population strucutre.</title>
        <authorList>
            <person name="Zhiqiu Y."/>
            <person name="Bin L."/>
            <person name="Lingyan J."/>
        </authorList>
    </citation>
    <scope>NUCLEOTIDE SEQUENCE [LARGE SCALE GENOMIC DNA]</scope>
    <source>
        <strain evidence="12 13">N2814</strain>
    </source>
</reference>
<keyword evidence="2" id="KW-0547">Nucleotide-binding</keyword>
<dbReference type="PROSITE" id="PS51192">
    <property type="entry name" value="HELICASE_ATP_BIND_1"/>
    <property type="match status" value="1"/>
</dbReference>
<evidence type="ECO:0000313" key="12">
    <source>
        <dbReference type="EMBL" id="TXX67347.1"/>
    </source>
</evidence>
<keyword evidence="6" id="KW-0238">DNA-binding</keyword>
<dbReference type="Pfam" id="PF00270">
    <property type="entry name" value="DEAD"/>
    <property type="match status" value="1"/>
</dbReference>
<dbReference type="Gene3D" id="3.40.50.300">
    <property type="entry name" value="P-loop containing nucleotide triphosphate hydrolases"/>
    <property type="match status" value="2"/>
</dbReference>
<evidence type="ECO:0000256" key="8">
    <source>
        <dbReference type="ARBA" id="ARBA00034617"/>
    </source>
</evidence>
<keyword evidence="7" id="KW-0413">Isomerase</keyword>
<dbReference type="SUPFAM" id="SSF52540">
    <property type="entry name" value="P-loop containing nucleoside triphosphate hydrolases"/>
    <property type="match status" value="1"/>
</dbReference>
<dbReference type="GO" id="GO:0016787">
    <property type="term" value="F:hydrolase activity"/>
    <property type="evidence" value="ECO:0007669"/>
    <property type="project" value="UniProtKB-KW"/>
</dbReference>
<sequence>MIQHALYLTALRRYFGYDTFRTSQWTALSHLIEGSDVFCITPTGSGKSMLYQLPALVEDNRNLTILISPLLATIQDQLNEINSVSPGMACHLNSTTSKADRGKMINDILANSFSYKILICTPESFVNVLTPILSRSKLTISKIVIDEAHLILQWGINFRSAFVEIATAIERLSSNELPIQLLVLTATADNQSLDFISKNFKRKFEVVVESPIRENISYVVQEVSQPLVTPSVSRQRIEALISAQKKRHMTKHDTLSVMVASVIKMINGVSKSIIFCATRKGVEELASRIVDDSLVVYKYHGGMSSVERESVAIHYKSEIRPCVLVATNSFGVGVNIPDIRLSIHVDLPSNIDAYLQESGRIGRDGLPARSVLLTRNGQEADAAFYLLNRSFPSPNDVATLFEKLINMWNESHGVGFNIRISREKQSCIEFLISGAFIDAQLIYSDKDFAYSISDIIKSFDYETYLQHRTYIFGEFDKIKKYTKLDREELKPFLAKNYSLTIDSKWCSEGKIDRREISEILDNTLNKFAFEVIKCHPLTLMSKRNRSDLLDKICLNKQITPKDLVCNIDIDHQKKVMLTKAVDSAMRCFL</sequence>
<dbReference type="EC" id="5.6.2.4" evidence="9"/>
<dbReference type="GO" id="GO:0043138">
    <property type="term" value="F:3'-5' DNA helicase activity"/>
    <property type="evidence" value="ECO:0007669"/>
    <property type="project" value="UniProtKB-EC"/>
</dbReference>
<comment type="caution">
    <text evidence="12">The sequence shown here is derived from an EMBL/GenBank/DDBJ whole genome shotgun (WGS) entry which is preliminary data.</text>
</comment>
<keyword evidence="4 12" id="KW-0347">Helicase</keyword>
<evidence type="ECO:0000256" key="7">
    <source>
        <dbReference type="ARBA" id="ARBA00023235"/>
    </source>
</evidence>
<dbReference type="PANTHER" id="PTHR13710">
    <property type="entry name" value="DNA HELICASE RECQ FAMILY MEMBER"/>
    <property type="match status" value="1"/>
</dbReference>
<feature type="domain" description="Helicase ATP-binding" evidence="10">
    <location>
        <begin position="28"/>
        <end position="206"/>
    </location>
</feature>
<evidence type="ECO:0000256" key="4">
    <source>
        <dbReference type="ARBA" id="ARBA00022806"/>
    </source>
</evidence>
<dbReference type="SMART" id="SM00490">
    <property type="entry name" value="HELICc"/>
    <property type="match status" value="1"/>
</dbReference>
<dbReference type="GO" id="GO:0003677">
    <property type="term" value="F:DNA binding"/>
    <property type="evidence" value="ECO:0007669"/>
    <property type="project" value="UniProtKB-KW"/>
</dbReference>
<dbReference type="InterPro" id="IPR004589">
    <property type="entry name" value="DNA_helicase_ATP-dep_RecQ"/>
</dbReference>
<name>A0ABD7SR85_VIBCL</name>
<proteinExistence type="inferred from homology"/>
<evidence type="ECO:0000313" key="13">
    <source>
        <dbReference type="Proteomes" id="UP000323819"/>
    </source>
</evidence>
<dbReference type="AlphaFoldDB" id="A0ABD7SR85"/>